<feature type="transmembrane region" description="Helical" evidence="1">
    <location>
        <begin position="103"/>
        <end position="124"/>
    </location>
</feature>
<gene>
    <name evidence="2" type="ORF">SAMN02745135_02236</name>
</gene>
<evidence type="ECO:0000313" key="3">
    <source>
        <dbReference type="Proteomes" id="UP000183967"/>
    </source>
</evidence>
<dbReference type="EMBL" id="FQXO01000082">
    <property type="protein sequence ID" value="SHH81200.1"/>
    <property type="molecule type" value="Genomic_DNA"/>
</dbReference>
<evidence type="ECO:0000256" key="1">
    <source>
        <dbReference type="SAM" id="Phobius"/>
    </source>
</evidence>
<reference evidence="3" key="1">
    <citation type="submission" date="2016-11" db="EMBL/GenBank/DDBJ databases">
        <authorList>
            <person name="Varghese N."/>
            <person name="Submissions S."/>
        </authorList>
    </citation>
    <scope>NUCLEOTIDE SEQUENCE [LARGE SCALE GENOMIC DNA]</scope>
    <source>
        <strain evidence="3">DSM 13643</strain>
    </source>
</reference>
<keyword evidence="3" id="KW-1185">Reference proteome</keyword>
<sequence>MVDLIKSEWERLWLKKSTWLCFLAIPFMVYATILYYAKKNMMILQTSPEYTNFLNFPVAALQEQLISAINVFLILFIVLSITEEYRSGQMRMVMIRRYNIREILFAKYIVIILVMFLFLSYYFIFSFIEGYIFLPKDKTTRFFFREDIFLAKDAAIYCLKYYFLAFVTIIAVASMCVFISLISKSTTVAAGANIAIVLFLAMGTEIVKIFAQILGHAPPTKVMFSSIVHIQYKGIYYLLSNNELNSWIIFIILAYIIVFSVFSYLYLRKKDSFI</sequence>
<protein>
    <submittedName>
        <fullName evidence="2">ABC-2 family transporter protein</fullName>
    </submittedName>
</protein>
<name>A0A1M5W193_9FIRM</name>
<proteinExistence type="predicted"/>
<feature type="transmembrane region" description="Helical" evidence="1">
    <location>
        <begin position="20"/>
        <end position="37"/>
    </location>
</feature>
<dbReference type="PANTHER" id="PTHR37305:SF1">
    <property type="entry name" value="MEMBRANE PROTEIN"/>
    <property type="match status" value="1"/>
</dbReference>
<dbReference type="AlphaFoldDB" id="A0A1M5W193"/>
<feature type="transmembrane region" description="Helical" evidence="1">
    <location>
        <begin position="64"/>
        <end position="82"/>
    </location>
</feature>
<dbReference type="OrthoDB" id="2677990at2"/>
<accession>A0A1M5W193</accession>
<feature type="transmembrane region" description="Helical" evidence="1">
    <location>
        <begin position="194"/>
        <end position="214"/>
    </location>
</feature>
<feature type="transmembrane region" description="Helical" evidence="1">
    <location>
        <begin position="247"/>
        <end position="267"/>
    </location>
</feature>
<dbReference type="PANTHER" id="PTHR37305">
    <property type="entry name" value="INTEGRAL MEMBRANE PROTEIN-RELATED"/>
    <property type="match status" value="1"/>
</dbReference>
<feature type="transmembrane region" description="Helical" evidence="1">
    <location>
        <begin position="161"/>
        <end position="182"/>
    </location>
</feature>
<dbReference type="Proteomes" id="UP000183967">
    <property type="component" value="Unassembled WGS sequence"/>
</dbReference>
<keyword evidence="1" id="KW-0472">Membrane</keyword>
<evidence type="ECO:0000313" key="2">
    <source>
        <dbReference type="EMBL" id="SHH81200.1"/>
    </source>
</evidence>
<organism evidence="2 3">
    <name type="scientific">Caloranaerobacter azorensis DSM 13643</name>
    <dbReference type="NCBI Taxonomy" id="1121264"/>
    <lineage>
        <taxon>Bacteria</taxon>
        <taxon>Bacillati</taxon>
        <taxon>Bacillota</taxon>
        <taxon>Tissierellia</taxon>
        <taxon>Tissierellales</taxon>
        <taxon>Thermohalobacteraceae</taxon>
        <taxon>Caloranaerobacter</taxon>
    </lineage>
</organism>
<dbReference type="GO" id="GO:0005886">
    <property type="term" value="C:plasma membrane"/>
    <property type="evidence" value="ECO:0007669"/>
    <property type="project" value="UniProtKB-SubCell"/>
</dbReference>
<dbReference type="GO" id="GO:0140359">
    <property type="term" value="F:ABC-type transporter activity"/>
    <property type="evidence" value="ECO:0007669"/>
    <property type="project" value="InterPro"/>
</dbReference>
<keyword evidence="1" id="KW-1133">Transmembrane helix</keyword>
<dbReference type="RefSeq" id="WP_073197677.1">
    <property type="nucleotide sequence ID" value="NZ_FQXO01000082.1"/>
</dbReference>
<keyword evidence="1" id="KW-0812">Transmembrane</keyword>